<evidence type="ECO:0000256" key="1">
    <source>
        <dbReference type="SAM" id="MobiDB-lite"/>
    </source>
</evidence>
<feature type="compositionally biased region" description="Polar residues" evidence="1">
    <location>
        <begin position="322"/>
        <end position="332"/>
    </location>
</feature>
<feature type="region of interest" description="Disordered" evidence="1">
    <location>
        <begin position="322"/>
        <end position="343"/>
    </location>
</feature>
<dbReference type="InterPro" id="IPR021864">
    <property type="entry name" value="DUF3475"/>
</dbReference>
<dbReference type="GO" id="GO:0045927">
    <property type="term" value="P:positive regulation of growth"/>
    <property type="evidence" value="ECO:0007669"/>
    <property type="project" value="InterPro"/>
</dbReference>
<comment type="caution">
    <text evidence="4">The sequence shown here is derived from an EMBL/GenBank/DDBJ whole genome shotgun (WGS) entry which is preliminary data.</text>
</comment>
<dbReference type="EMBL" id="JAVXUP010000310">
    <property type="protein sequence ID" value="KAK3031299.1"/>
    <property type="molecule type" value="Genomic_DNA"/>
</dbReference>
<dbReference type="PANTHER" id="PTHR31371">
    <property type="entry name" value="BNAC09G50660D PROTEIN"/>
    <property type="match status" value="1"/>
</dbReference>
<dbReference type="InterPro" id="IPR007700">
    <property type="entry name" value="DUF668"/>
</dbReference>
<evidence type="ECO:0000259" key="2">
    <source>
        <dbReference type="Pfam" id="PF05003"/>
    </source>
</evidence>
<keyword evidence="5" id="KW-1185">Reference proteome</keyword>
<dbReference type="Proteomes" id="UP001188597">
    <property type="component" value="Unassembled WGS sequence"/>
</dbReference>
<reference evidence="4" key="1">
    <citation type="submission" date="2022-12" db="EMBL/GenBank/DDBJ databases">
        <title>Draft genome assemblies for two species of Escallonia (Escalloniales).</title>
        <authorList>
            <person name="Chanderbali A."/>
            <person name="Dervinis C."/>
            <person name="Anghel I."/>
            <person name="Soltis D."/>
            <person name="Soltis P."/>
            <person name="Zapata F."/>
        </authorList>
    </citation>
    <scope>NUCLEOTIDE SEQUENCE</scope>
    <source>
        <strain evidence="4">UCBG64.0493</strain>
        <tissue evidence="4">Leaf</tissue>
    </source>
</reference>
<dbReference type="Pfam" id="PF05003">
    <property type="entry name" value="DUF668"/>
    <property type="match status" value="1"/>
</dbReference>
<feature type="domain" description="DUF3475" evidence="3">
    <location>
        <begin position="28"/>
        <end position="84"/>
    </location>
</feature>
<protein>
    <submittedName>
        <fullName evidence="4">Uncharacterized protein</fullName>
    </submittedName>
</protein>
<feature type="domain" description="DUF668" evidence="2">
    <location>
        <begin position="437"/>
        <end position="528"/>
    </location>
</feature>
<name>A0AA88WQP7_9ASTE</name>
<evidence type="ECO:0000313" key="4">
    <source>
        <dbReference type="EMBL" id="KAK3031299.1"/>
    </source>
</evidence>
<organism evidence="4 5">
    <name type="scientific">Escallonia herrerae</name>
    <dbReference type="NCBI Taxonomy" id="1293975"/>
    <lineage>
        <taxon>Eukaryota</taxon>
        <taxon>Viridiplantae</taxon>
        <taxon>Streptophyta</taxon>
        <taxon>Embryophyta</taxon>
        <taxon>Tracheophyta</taxon>
        <taxon>Spermatophyta</taxon>
        <taxon>Magnoliopsida</taxon>
        <taxon>eudicotyledons</taxon>
        <taxon>Gunneridae</taxon>
        <taxon>Pentapetalae</taxon>
        <taxon>asterids</taxon>
        <taxon>campanulids</taxon>
        <taxon>Escalloniales</taxon>
        <taxon>Escalloniaceae</taxon>
        <taxon>Escallonia</taxon>
    </lineage>
</organism>
<evidence type="ECO:0000313" key="5">
    <source>
        <dbReference type="Proteomes" id="UP001188597"/>
    </source>
</evidence>
<gene>
    <name evidence="4" type="ORF">RJ639_037311</name>
</gene>
<dbReference type="Pfam" id="PF11961">
    <property type="entry name" value="DUF3475"/>
    <property type="match status" value="1"/>
</dbReference>
<dbReference type="PANTHER" id="PTHR31371:SF20">
    <property type="entry name" value="OS12G0146500 PROTEIN"/>
    <property type="match status" value="1"/>
</dbReference>
<sequence length="603" mass="67641">MVAESWFRSLWRTSRKRGVGTEKVQIGVLAFEVGSLMSKMVHLWQSLSDKQVVRLREEIMDSVGIRKLVSDDDDYIVGLISVEIIENLAHVARAIARLANKCNDPLLKSFQHALEDLIKTGEDPYKWQFTWKKMERKVKKMEQFILLNANLHQEVETLSELEQILSRMKAVDDPDGTSLLEYEKRVAWKHHEVKHLKEISLWNKTYDYIVRLLTRSLFTIVSRIGHVFGIDHVLYVGMKDSRALDSDFISRSQSVSVSMQSSVHPSENRIARFSSGPLRNVSLEFGTISTSKISNFYSSSLGKSITSSGPISGRHKSMNFSSGFLGRSTTKSGPLPRASKSFLRSWKTRDNSSTLPGSSLFSKSSQLTKLGPFEGCIMGGNSSPVLNSHLNSNGVNSGTIGEAKDDDVEVHARGNLLHSNTSIFRSNRRILNAAPETLGASALALHYANVIIVIEKLVASPHLIGHDARDDLYDMLPASVRAALRMRLKPYSKNLASSAYDTVLAGEWSEAMSEILEWLAPLAHNMIRWQSERSFEHQNLLPRASVFLVQTLYFANQEKIEATITELLVGLNYVWRFGRELNAKALLECHSGRTFDNSVSLEG</sequence>
<dbReference type="AlphaFoldDB" id="A0AA88WQP7"/>
<evidence type="ECO:0000259" key="3">
    <source>
        <dbReference type="Pfam" id="PF11961"/>
    </source>
</evidence>
<proteinExistence type="predicted"/>
<accession>A0AA88WQP7</accession>